<feature type="region of interest" description="Disordered" evidence="1">
    <location>
        <begin position="1"/>
        <end position="41"/>
    </location>
</feature>
<accession>A0ABY5PH51</accession>
<feature type="transmembrane region" description="Helical" evidence="2">
    <location>
        <begin position="205"/>
        <end position="229"/>
    </location>
</feature>
<keyword evidence="2" id="KW-0472">Membrane</keyword>
<protein>
    <submittedName>
        <fullName evidence="3">Uncharacterized protein</fullName>
    </submittedName>
</protein>
<keyword evidence="4" id="KW-1185">Reference proteome</keyword>
<organism evidence="3 4">
    <name type="scientific">Svornostia abyssi</name>
    <dbReference type="NCBI Taxonomy" id="2898438"/>
    <lineage>
        <taxon>Bacteria</taxon>
        <taxon>Bacillati</taxon>
        <taxon>Actinomycetota</taxon>
        <taxon>Thermoleophilia</taxon>
        <taxon>Solirubrobacterales</taxon>
        <taxon>Baekduiaceae</taxon>
        <taxon>Svornostia</taxon>
    </lineage>
</organism>
<feature type="transmembrane region" description="Helical" evidence="2">
    <location>
        <begin position="46"/>
        <end position="67"/>
    </location>
</feature>
<keyword evidence="2" id="KW-0812">Transmembrane</keyword>
<gene>
    <name evidence="3" type="ORF">LRS13_00035</name>
</gene>
<dbReference type="RefSeq" id="WP_353864453.1">
    <property type="nucleotide sequence ID" value="NZ_CP088295.1"/>
</dbReference>
<reference evidence="4" key="1">
    <citation type="submission" date="2021-11" db="EMBL/GenBank/DDBJ databases">
        <title>Cultivation dependent microbiological survey of springs from the worlds oldest radium mine currently devoted to the extraction of radon-saturated water.</title>
        <authorList>
            <person name="Kapinusova G."/>
            <person name="Smrhova T."/>
            <person name="Strejcek M."/>
            <person name="Suman J."/>
            <person name="Jani K."/>
            <person name="Pajer P."/>
            <person name="Uhlik O."/>
        </authorList>
    </citation>
    <scope>NUCLEOTIDE SEQUENCE [LARGE SCALE GENOMIC DNA]</scope>
    <source>
        <strain evidence="4">J379</strain>
    </source>
</reference>
<evidence type="ECO:0000256" key="2">
    <source>
        <dbReference type="SAM" id="Phobius"/>
    </source>
</evidence>
<proteinExistence type="predicted"/>
<sequence>MSDWTNPDVTPVGGAAGARADQSRPAPLSGGEDPFGSRPSRRSPGWVRVILGVLLVVASIALIVVGIGKTVESGSGIESDAVARGEVRESVEQTRAVTFVVPPGERRDYTVYLLLTGRDGFENRRDLTVRDTACVAELPDGVQTRFRGARQGASTTIGKASSVGHFSAQPGRVAVVCAYTQGTRSSRRIRPETAAYVVTPGTPGAMGLGIAMIVGGATVLIGAGFLIAWGMRRRKTV</sequence>
<name>A0ABY5PH51_9ACTN</name>
<evidence type="ECO:0000313" key="3">
    <source>
        <dbReference type="EMBL" id="UUY03956.1"/>
    </source>
</evidence>
<evidence type="ECO:0000313" key="4">
    <source>
        <dbReference type="Proteomes" id="UP001058860"/>
    </source>
</evidence>
<dbReference type="Proteomes" id="UP001058860">
    <property type="component" value="Chromosome"/>
</dbReference>
<dbReference type="EMBL" id="CP088295">
    <property type="protein sequence ID" value="UUY03956.1"/>
    <property type="molecule type" value="Genomic_DNA"/>
</dbReference>
<evidence type="ECO:0000256" key="1">
    <source>
        <dbReference type="SAM" id="MobiDB-lite"/>
    </source>
</evidence>
<keyword evidence="2" id="KW-1133">Transmembrane helix</keyword>